<evidence type="ECO:0000256" key="1">
    <source>
        <dbReference type="SAM" id="SignalP"/>
    </source>
</evidence>
<proteinExistence type="predicted"/>
<gene>
    <name evidence="2" type="ORF">JY500_21395</name>
</gene>
<keyword evidence="3" id="KW-1185">Reference proteome</keyword>
<dbReference type="Gene3D" id="3.40.190.10">
    <property type="entry name" value="Periplasmic binding protein-like II"/>
    <property type="match status" value="2"/>
</dbReference>
<dbReference type="RefSeq" id="WP_206254544.1">
    <property type="nucleotide sequence ID" value="NZ_CP071060.1"/>
</dbReference>
<feature type="chain" id="PRO_5046366058" description="ABC transporter" evidence="1">
    <location>
        <begin position="28"/>
        <end position="253"/>
    </location>
</feature>
<organism evidence="2 3">
    <name type="scientific">Niveibacterium microcysteis</name>
    <dbReference type="NCBI Taxonomy" id="2811415"/>
    <lineage>
        <taxon>Bacteria</taxon>
        <taxon>Pseudomonadati</taxon>
        <taxon>Pseudomonadota</taxon>
        <taxon>Betaproteobacteria</taxon>
        <taxon>Rhodocyclales</taxon>
        <taxon>Rhodocyclaceae</taxon>
        <taxon>Niveibacterium</taxon>
    </lineage>
</organism>
<evidence type="ECO:0008006" key="4">
    <source>
        <dbReference type="Google" id="ProtNLM"/>
    </source>
</evidence>
<name>A0ABX7M743_9RHOO</name>
<feature type="signal peptide" evidence="1">
    <location>
        <begin position="1"/>
        <end position="27"/>
    </location>
</feature>
<reference evidence="2 3" key="1">
    <citation type="submission" date="2021-02" db="EMBL/GenBank/DDBJ databases">
        <title>Niveibacterium changnyeongensis HC41.</title>
        <authorList>
            <person name="Kang M."/>
        </authorList>
    </citation>
    <scope>NUCLEOTIDE SEQUENCE [LARGE SCALE GENOMIC DNA]</scope>
    <source>
        <strain evidence="2 3">HC41</strain>
    </source>
</reference>
<protein>
    <recommendedName>
        <fullName evidence="4">ABC transporter</fullName>
    </recommendedName>
</protein>
<dbReference type="SUPFAM" id="SSF53850">
    <property type="entry name" value="Periplasmic binding protein-like II"/>
    <property type="match status" value="1"/>
</dbReference>
<evidence type="ECO:0000313" key="3">
    <source>
        <dbReference type="Proteomes" id="UP000663570"/>
    </source>
</evidence>
<evidence type="ECO:0000313" key="2">
    <source>
        <dbReference type="EMBL" id="QSI76968.1"/>
    </source>
</evidence>
<accession>A0ABX7M743</accession>
<dbReference type="Proteomes" id="UP000663570">
    <property type="component" value="Chromosome"/>
</dbReference>
<keyword evidence="1" id="KW-0732">Signal</keyword>
<dbReference type="EMBL" id="CP071060">
    <property type="protein sequence ID" value="QSI76968.1"/>
    <property type="molecule type" value="Genomic_DNA"/>
</dbReference>
<sequence length="253" mass="27606">MSILKSPLRALLAALLAGAVLAGPAIAAESMTVRIASLEWPPYTGETLPDGGSAVARLRDAYAAVGVQLQVEYLPWSRAVMAARTDPAVIGYFPEYDAATVRKHWLLSEPVGNSELGFAEPYDRPIVWRGPDTLAPLHVGVVQDYVNTDALDARIASGDQPFERSVSDRINLLKLAHHRVDVAVVDRMVFAWLMANDPMLHPYLGELVINPHLLERKTLHVAFRPDSAGRRAGKLLAEGLRRLEAAAPASPRR</sequence>